<comment type="caution">
    <text evidence="2">The sequence shown here is derived from an EMBL/GenBank/DDBJ whole genome shotgun (WGS) entry which is preliminary data.</text>
</comment>
<dbReference type="EMBL" id="JBALHR010000001">
    <property type="protein sequence ID" value="MEH7827101.1"/>
    <property type="molecule type" value="Genomic_DNA"/>
</dbReference>
<gene>
    <name evidence="2" type="ORF">V6590_02995</name>
</gene>
<dbReference type="Pfam" id="PF22262">
    <property type="entry name" value="DUF6950"/>
    <property type="match status" value="1"/>
</dbReference>
<sequence>MAGILTPAQVFEACDRIMAGPLVWGLSDCTAAACDVFADLHGIDPMAPLRGAYAGPGAARRIIRQAGGMLALGQALAARAGLVECHAVPGAIGILPNARRHVAAICIEPGKWAAKTADGFAVTDGALTAWRV</sequence>
<protein>
    <recommendedName>
        <fullName evidence="1">DUF6950 domain-containing protein</fullName>
    </recommendedName>
</protein>
<evidence type="ECO:0000313" key="2">
    <source>
        <dbReference type="EMBL" id="MEH7827101.1"/>
    </source>
</evidence>
<organism evidence="2 3">
    <name type="scientific">Gemmobacter denitrificans</name>
    <dbReference type="NCBI Taxonomy" id="3123040"/>
    <lineage>
        <taxon>Bacteria</taxon>
        <taxon>Pseudomonadati</taxon>
        <taxon>Pseudomonadota</taxon>
        <taxon>Alphaproteobacteria</taxon>
        <taxon>Rhodobacterales</taxon>
        <taxon>Paracoccaceae</taxon>
        <taxon>Gemmobacter</taxon>
    </lineage>
</organism>
<evidence type="ECO:0000259" key="1">
    <source>
        <dbReference type="Pfam" id="PF22262"/>
    </source>
</evidence>
<name>A0ABU8BQX2_9RHOB</name>
<evidence type="ECO:0000313" key="3">
    <source>
        <dbReference type="Proteomes" id="UP001431963"/>
    </source>
</evidence>
<feature type="domain" description="DUF6950" evidence="1">
    <location>
        <begin position="9"/>
        <end position="132"/>
    </location>
</feature>
<dbReference type="Proteomes" id="UP001431963">
    <property type="component" value="Unassembled WGS sequence"/>
</dbReference>
<proteinExistence type="predicted"/>
<dbReference type="InterPro" id="IPR053802">
    <property type="entry name" value="DUF6950"/>
</dbReference>
<dbReference type="RefSeq" id="WP_335419271.1">
    <property type="nucleotide sequence ID" value="NZ_JBALHR010000001.1"/>
</dbReference>
<accession>A0ABU8BQX2</accession>
<reference evidence="2" key="1">
    <citation type="submission" date="2024-02" db="EMBL/GenBank/DDBJ databases">
        <title>Genome sequences of strain Gemmobacter sp. JM10B15.</title>
        <authorList>
            <person name="Zhang M."/>
        </authorList>
    </citation>
    <scope>NUCLEOTIDE SEQUENCE</scope>
    <source>
        <strain evidence="2">JM10B15</strain>
    </source>
</reference>
<keyword evidence="3" id="KW-1185">Reference proteome</keyword>